<dbReference type="PANTHER" id="PTHR48080">
    <property type="entry name" value="D-GALACTONATE DEHYDRATASE-RELATED"/>
    <property type="match status" value="1"/>
</dbReference>
<proteinExistence type="predicted"/>
<comment type="pathway">
    <text evidence="2">Carbohydrate acid metabolism; D-glucarate degradation; 2,5-dioxopentanoate from D-glucarate: step 1/2.</text>
</comment>
<dbReference type="Gene3D" id="3.30.390.10">
    <property type="entry name" value="Enolase-like, N-terminal domain"/>
    <property type="match status" value="1"/>
</dbReference>
<feature type="domain" description="Mandelate racemase/muconate lactonizing enzyme C-terminal" evidence="4">
    <location>
        <begin position="171"/>
        <end position="269"/>
    </location>
</feature>
<dbReference type="PANTHER" id="PTHR48080:SF4">
    <property type="entry name" value="GLUCARATE DEHYDRATASE"/>
    <property type="match status" value="1"/>
</dbReference>
<evidence type="ECO:0000259" key="4">
    <source>
        <dbReference type="SMART" id="SM00922"/>
    </source>
</evidence>
<dbReference type="Pfam" id="PF02746">
    <property type="entry name" value="MR_MLE_N"/>
    <property type="match status" value="1"/>
</dbReference>
<dbReference type="InterPro" id="IPR013342">
    <property type="entry name" value="Mandelate_racemase_C"/>
</dbReference>
<evidence type="ECO:0000313" key="5">
    <source>
        <dbReference type="EMBL" id="SVB52344.1"/>
    </source>
</evidence>
<dbReference type="EC" id="4.2.1.40" evidence="3"/>
<dbReference type="SUPFAM" id="SSF54826">
    <property type="entry name" value="Enolase N-terminal domain-like"/>
    <property type="match status" value="1"/>
</dbReference>
<dbReference type="EMBL" id="UINC01045506">
    <property type="protein sequence ID" value="SVB52344.1"/>
    <property type="molecule type" value="Genomic_DNA"/>
</dbReference>
<comment type="catalytic activity">
    <reaction evidence="1">
        <text>D-glucarate = 5-dehydro-4-deoxy-D-glucarate + H2O</text>
        <dbReference type="Rhea" id="RHEA:14573"/>
        <dbReference type="ChEBI" id="CHEBI:15377"/>
        <dbReference type="ChEBI" id="CHEBI:30612"/>
        <dbReference type="ChEBI" id="CHEBI:42819"/>
        <dbReference type="EC" id="4.2.1.40"/>
    </reaction>
</comment>
<reference evidence="5" key="1">
    <citation type="submission" date="2018-05" db="EMBL/GenBank/DDBJ databases">
        <authorList>
            <person name="Lanie J.A."/>
            <person name="Ng W.-L."/>
            <person name="Kazmierczak K.M."/>
            <person name="Andrzejewski T.M."/>
            <person name="Davidsen T.M."/>
            <person name="Wayne K.J."/>
            <person name="Tettelin H."/>
            <person name="Glass J.I."/>
            <person name="Rusch D."/>
            <person name="Podicherti R."/>
            <person name="Tsui H.-C.T."/>
            <person name="Winkler M.E."/>
        </authorList>
    </citation>
    <scope>NUCLEOTIDE SEQUENCE</scope>
</reference>
<accession>A0A382EQC0</accession>
<dbReference type="Pfam" id="PF13378">
    <property type="entry name" value="MR_MLE_C"/>
    <property type="match status" value="1"/>
</dbReference>
<evidence type="ECO:0000256" key="2">
    <source>
        <dbReference type="ARBA" id="ARBA00005183"/>
    </source>
</evidence>
<name>A0A382EQC0_9ZZZZ</name>
<dbReference type="SMART" id="SM00922">
    <property type="entry name" value="MR_MLE"/>
    <property type="match status" value="1"/>
</dbReference>
<dbReference type="GO" id="GO:0008872">
    <property type="term" value="F:glucarate dehydratase activity"/>
    <property type="evidence" value="ECO:0007669"/>
    <property type="project" value="UniProtKB-EC"/>
</dbReference>
<sequence length="321" mass="34911">MRISDFRIHSIAMADPPLRSSYGLHQPYALRNVIELESDDGVIGIAETYGGDQPARALEAIRSQVVGACPYRLTGDLSPMVEGGISGLERSQTYNVPGENPLDADARTYSAIETACLDLIGRSVGKPVCDLIGGRVRDKVSFSAYPFYKHTGGGGEGDDLRDDEYGEALSPESLVKQVQQMRARYGFGSIKFKGGVLAPDVEVETLRQLREVLGQAVPLRIDPNCAWSVETSVKVGQNLTEELSRGGYLEDPCVGLDGMAEVRRRLLVDGIETPLASNVAVTSFGDIPEAVRLDAVQVVLCDHHYWGGMRRVQQLARVCKT</sequence>
<feature type="non-terminal residue" evidence="5">
    <location>
        <position position="321"/>
    </location>
</feature>
<protein>
    <recommendedName>
        <fullName evidence="3">glucarate dehydratase</fullName>
        <ecNumber evidence="3">4.2.1.40</ecNumber>
    </recommendedName>
</protein>
<dbReference type="InterPro" id="IPR029065">
    <property type="entry name" value="Enolase_C-like"/>
</dbReference>
<dbReference type="InterPro" id="IPR036849">
    <property type="entry name" value="Enolase-like_C_sf"/>
</dbReference>
<dbReference type="SUPFAM" id="SSF51604">
    <property type="entry name" value="Enolase C-terminal domain-like"/>
    <property type="match status" value="1"/>
</dbReference>
<gene>
    <name evidence="5" type="ORF">METZ01_LOCUS205198</name>
</gene>
<dbReference type="InterPro" id="IPR013341">
    <property type="entry name" value="Mandelate_racemase_N_dom"/>
</dbReference>
<evidence type="ECO:0000256" key="1">
    <source>
        <dbReference type="ARBA" id="ARBA00001426"/>
    </source>
</evidence>
<dbReference type="SFLD" id="SFLDS00001">
    <property type="entry name" value="Enolase"/>
    <property type="match status" value="1"/>
</dbReference>
<evidence type="ECO:0000256" key="3">
    <source>
        <dbReference type="ARBA" id="ARBA00011973"/>
    </source>
</evidence>
<dbReference type="Gene3D" id="3.20.20.120">
    <property type="entry name" value="Enolase-like C-terminal domain"/>
    <property type="match status" value="1"/>
</dbReference>
<dbReference type="InterPro" id="IPR029017">
    <property type="entry name" value="Enolase-like_N"/>
</dbReference>
<organism evidence="5">
    <name type="scientific">marine metagenome</name>
    <dbReference type="NCBI Taxonomy" id="408172"/>
    <lineage>
        <taxon>unclassified sequences</taxon>
        <taxon>metagenomes</taxon>
        <taxon>ecological metagenomes</taxon>
    </lineage>
</organism>
<dbReference type="AlphaFoldDB" id="A0A382EQC0"/>
<dbReference type="InterPro" id="IPR034593">
    <property type="entry name" value="DgoD-like"/>
</dbReference>